<evidence type="ECO:0000313" key="4">
    <source>
        <dbReference type="Proteomes" id="UP001642540"/>
    </source>
</evidence>
<dbReference type="Proteomes" id="UP001642540">
    <property type="component" value="Unassembled WGS sequence"/>
</dbReference>
<evidence type="ECO:0000256" key="2">
    <source>
        <dbReference type="SAM" id="SignalP"/>
    </source>
</evidence>
<feature type="region of interest" description="Disordered" evidence="1">
    <location>
        <begin position="25"/>
        <end position="45"/>
    </location>
</feature>
<comment type="caution">
    <text evidence="3">The sequence shown here is derived from an EMBL/GenBank/DDBJ whole genome shotgun (WGS) entry which is preliminary data.</text>
</comment>
<sequence length="309" mass="35444">MQKSVKIVLILAIIVIVLSSEGECRDKRPGRKRMRPPGSKPRIKRPRFSLFKSRGTRPRIPPGIKDLGEEQSKQVYYYSVPRSTLRPRIILGEELNFDDLGMLPPEKGIKTKRPLSNWESDLEEENLNTLPNPEEVRQVIESNSDHRHVKSLPKGRGPGYRMKGSLSEHYVLTQDYEPKKPRRPAVIPSMRRAAAEIRNAYTSALIQSAKVAKYTTQVASNYFKGVRNIFLSDIDEKKRPSYRGRADSLDAEPTNEKPIEVIPPLPKKEQVQIDQKDKEAIEKLLPNVYLDWGGSFWKLFYKTSHEPTS</sequence>
<gene>
    <name evidence="3" type="ORF">ODALV1_LOCUS7794</name>
</gene>
<keyword evidence="4" id="KW-1185">Reference proteome</keyword>
<protein>
    <submittedName>
        <fullName evidence="3">Uncharacterized protein</fullName>
    </submittedName>
</protein>
<evidence type="ECO:0000256" key="1">
    <source>
        <dbReference type="SAM" id="MobiDB-lite"/>
    </source>
</evidence>
<feature type="chain" id="PRO_5047242498" evidence="2">
    <location>
        <begin position="20"/>
        <end position="309"/>
    </location>
</feature>
<reference evidence="3 4" key="1">
    <citation type="submission" date="2024-08" db="EMBL/GenBank/DDBJ databases">
        <authorList>
            <person name="Cucini C."/>
            <person name="Frati F."/>
        </authorList>
    </citation>
    <scope>NUCLEOTIDE SEQUENCE [LARGE SCALE GENOMIC DNA]</scope>
</reference>
<feature type="compositionally biased region" description="Basic residues" evidence="1">
    <location>
        <begin position="28"/>
        <end position="45"/>
    </location>
</feature>
<accession>A0ABP1QAK6</accession>
<proteinExistence type="predicted"/>
<keyword evidence="2" id="KW-0732">Signal</keyword>
<dbReference type="EMBL" id="CAXLJM020000024">
    <property type="protein sequence ID" value="CAL8090980.1"/>
    <property type="molecule type" value="Genomic_DNA"/>
</dbReference>
<evidence type="ECO:0000313" key="3">
    <source>
        <dbReference type="EMBL" id="CAL8090980.1"/>
    </source>
</evidence>
<feature type="signal peptide" evidence="2">
    <location>
        <begin position="1"/>
        <end position="19"/>
    </location>
</feature>
<organism evidence="3 4">
    <name type="scientific">Orchesella dallaii</name>
    <dbReference type="NCBI Taxonomy" id="48710"/>
    <lineage>
        <taxon>Eukaryota</taxon>
        <taxon>Metazoa</taxon>
        <taxon>Ecdysozoa</taxon>
        <taxon>Arthropoda</taxon>
        <taxon>Hexapoda</taxon>
        <taxon>Collembola</taxon>
        <taxon>Entomobryomorpha</taxon>
        <taxon>Entomobryoidea</taxon>
        <taxon>Orchesellidae</taxon>
        <taxon>Orchesellinae</taxon>
        <taxon>Orchesella</taxon>
    </lineage>
</organism>
<name>A0ABP1QAK6_9HEXA</name>